<accession>A0A1X6PEJ8</accession>
<evidence type="ECO:0000313" key="7">
    <source>
        <dbReference type="EMBL" id="OSX79282.1"/>
    </source>
</evidence>
<dbReference type="Proteomes" id="UP000218209">
    <property type="component" value="Unassembled WGS sequence"/>
</dbReference>
<feature type="transmembrane region" description="Helical" evidence="6">
    <location>
        <begin position="169"/>
        <end position="192"/>
    </location>
</feature>
<keyword evidence="4 6" id="KW-0472">Membrane</keyword>
<feature type="transmembrane region" description="Helical" evidence="6">
    <location>
        <begin position="394"/>
        <end position="412"/>
    </location>
</feature>
<dbReference type="OrthoDB" id="417520at2759"/>
<dbReference type="GO" id="GO:0016020">
    <property type="term" value="C:membrane"/>
    <property type="evidence" value="ECO:0007669"/>
    <property type="project" value="UniProtKB-SubCell"/>
</dbReference>
<feature type="compositionally biased region" description="Low complexity" evidence="5">
    <location>
        <begin position="139"/>
        <end position="159"/>
    </location>
</feature>
<evidence type="ECO:0000256" key="1">
    <source>
        <dbReference type="ARBA" id="ARBA00004141"/>
    </source>
</evidence>
<feature type="transmembrane region" description="Helical" evidence="6">
    <location>
        <begin position="362"/>
        <end position="382"/>
    </location>
</feature>
<feature type="region of interest" description="Disordered" evidence="5">
    <location>
        <begin position="139"/>
        <end position="161"/>
    </location>
</feature>
<dbReference type="PROSITE" id="PS00099">
    <property type="entry name" value="THIOLASE_3"/>
    <property type="match status" value="1"/>
</dbReference>
<dbReference type="InterPro" id="IPR005496">
    <property type="entry name" value="Integral_membrane_TerC"/>
</dbReference>
<dbReference type="EMBL" id="KV918794">
    <property type="protein sequence ID" value="OSX79282.1"/>
    <property type="molecule type" value="Genomic_DNA"/>
</dbReference>
<proteinExistence type="predicted"/>
<dbReference type="Pfam" id="PF03741">
    <property type="entry name" value="TerC"/>
    <property type="match status" value="1"/>
</dbReference>
<protein>
    <submittedName>
        <fullName evidence="7">Uncharacterized protein</fullName>
    </submittedName>
</protein>
<feature type="compositionally biased region" description="Low complexity" evidence="5">
    <location>
        <begin position="26"/>
        <end position="37"/>
    </location>
</feature>
<reference evidence="7 8" key="1">
    <citation type="submission" date="2017-03" db="EMBL/GenBank/DDBJ databases">
        <title>WGS assembly of Porphyra umbilicalis.</title>
        <authorList>
            <person name="Brawley S.H."/>
            <person name="Blouin N.A."/>
            <person name="Ficko-Blean E."/>
            <person name="Wheeler G.L."/>
            <person name="Lohr M."/>
            <person name="Goodson H.V."/>
            <person name="Jenkins J.W."/>
            <person name="Blaby-Haas C.E."/>
            <person name="Helliwell K.E."/>
            <person name="Chan C."/>
            <person name="Marriage T."/>
            <person name="Bhattacharya D."/>
            <person name="Klein A.S."/>
            <person name="Badis Y."/>
            <person name="Brodie J."/>
            <person name="Cao Y."/>
            <person name="Collen J."/>
            <person name="Dittami S.M."/>
            <person name="Gachon C.M."/>
            <person name="Green B.R."/>
            <person name="Karpowicz S."/>
            <person name="Kim J.W."/>
            <person name="Kudahl U."/>
            <person name="Lin S."/>
            <person name="Michel G."/>
            <person name="Mittag M."/>
            <person name="Olson B.J."/>
            <person name="Pangilinan J."/>
            <person name="Peng Y."/>
            <person name="Qiu H."/>
            <person name="Shu S."/>
            <person name="Singer J.T."/>
            <person name="Smith A.G."/>
            <person name="Sprecher B.N."/>
            <person name="Wagner V."/>
            <person name="Wang W."/>
            <person name="Wang Z.-Y."/>
            <person name="Yan J."/>
            <person name="Yarish C."/>
            <person name="Zoeuner-Riek S."/>
            <person name="Zhuang Y."/>
            <person name="Zou Y."/>
            <person name="Lindquist E.A."/>
            <person name="Grimwood J."/>
            <person name="Barry K."/>
            <person name="Rokhsar D.S."/>
            <person name="Schmutz J."/>
            <person name="Stiller J.W."/>
            <person name="Grossman A.R."/>
            <person name="Prochnik S.E."/>
        </authorList>
    </citation>
    <scope>NUCLEOTIDE SEQUENCE [LARGE SCALE GENOMIC DNA]</scope>
    <source>
        <strain evidence="7">4086291</strain>
    </source>
</reference>
<dbReference type="GO" id="GO:0016747">
    <property type="term" value="F:acyltransferase activity, transferring groups other than amino-acyl groups"/>
    <property type="evidence" value="ECO:0007669"/>
    <property type="project" value="InterPro"/>
</dbReference>
<comment type="subcellular location">
    <subcellularLocation>
        <location evidence="1">Membrane</location>
        <topology evidence="1">Multi-pass membrane protein</topology>
    </subcellularLocation>
</comment>
<evidence type="ECO:0000313" key="8">
    <source>
        <dbReference type="Proteomes" id="UP000218209"/>
    </source>
</evidence>
<gene>
    <name evidence="7" type="ORF">BU14_0082s0047</name>
</gene>
<name>A0A1X6PEJ8_PORUM</name>
<evidence type="ECO:0000256" key="2">
    <source>
        <dbReference type="ARBA" id="ARBA00022692"/>
    </source>
</evidence>
<dbReference type="PANTHER" id="PTHR30238:SF0">
    <property type="entry name" value="THYLAKOID MEMBRANE PROTEIN TERC, CHLOROPLASTIC"/>
    <property type="match status" value="1"/>
</dbReference>
<evidence type="ECO:0000256" key="3">
    <source>
        <dbReference type="ARBA" id="ARBA00022989"/>
    </source>
</evidence>
<dbReference type="InterPro" id="IPR020610">
    <property type="entry name" value="Thiolase_AS"/>
</dbReference>
<feature type="transmembrane region" description="Helical" evidence="6">
    <location>
        <begin position="259"/>
        <end position="279"/>
    </location>
</feature>
<evidence type="ECO:0000256" key="5">
    <source>
        <dbReference type="SAM" id="MobiDB-lite"/>
    </source>
</evidence>
<dbReference type="InterPro" id="IPR022369">
    <property type="entry name" value="Integral_membrane_TerC_rswitch"/>
</dbReference>
<evidence type="ECO:0000256" key="6">
    <source>
        <dbReference type="SAM" id="Phobius"/>
    </source>
</evidence>
<feature type="transmembrane region" description="Helical" evidence="6">
    <location>
        <begin position="418"/>
        <end position="439"/>
    </location>
</feature>
<feature type="region of interest" description="Disordered" evidence="5">
    <location>
        <begin position="1"/>
        <end position="37"/>
    </location>
</feature>
<feature type="compositionally biased region" description="Gly residues" evidence="5">
    <location>
        <begin position="113"/>
        <end position="126"/>
    </location>
</feature>
<keyword evidence="3 6" id="KW-1133">Transmembrane helix</keyword>
<keyword evidence="2 6" id="KW-0812">Transmembrane</keyword>
<dbReference type="PANTHER" id="PTHR30238">
    <property type="entry name" value="MEMBRANE BOUND PREDICTED REDOX MODULATOR"/>
    <property type="match status" value="1"/>
</dbReference>
<sequence>MAEATVEAEAPPPGAVAVKLPPTPAPDAAAGGVPNPKGGAGAPLLLAGGRGGDGGGGGVDNALSPVAVVVPAPGRGDAVLVLEGGDGGATNGVPKGATPTATPKGSRRSTSVGAGGGNTANGGGSGTGAAEVSVLVSTPSADGSTAPTTAAAASSASSGVDPTAVRDDILYTLCWVAAAGVVAAGVAATLGAERGLEFVAAYVVEYSLSVDNLLVFLLLFQHFHVPRRLQARVLKWGIIGAMSLRGVMIVAGEALTRRFRWVSLVFGGILLVSAAKMLIPGAGGDDEDVANNATVRFARRLLPFSDAYDGDRFFTSGAGGPGGDGPRLATPLMLVLLSVEFSDVVFALDSVPAVLGISSHTFVIYASNIMAVLGLRSLFFVISEAIGDLRFLQPALAVVLAFVGLKMMAGVAGYEVGILPSLGVITVCVGGGVAASLLFPEGEKDGEEDKKA</sequence>
<evidence type="ECO:0000256" key="4">
    <source>
        <dbReference type="ARBA" id="ARBA00023136"/>
    </source>
</evidence>
<organism evidence="7 8">
    <name type="scientific">Porphyra umbilicalis</name>
    <name type="common">Purple laver</name>
    <name type="synonym">Red alga</name>
    <dbReference type="NCBI Taxonomy" id="2786"/>
    <lineage>
        <taxon>Eukaryota</taxon>
        <taxon>Rhodophyta</taxon>
        <taxon>Bangiophyceae</taxon>
        <taxon>Bangiales</taxon>
        <taxon>Bangiaceae</taxon>
        <taxon>Porphyra</taxon>
    </lineage>
</organism>
<feature type="transmembrane region" description="Helical" evidence="6">
    <location>
        <begin position="199"/>
        <end position="221"/>
    </location>
</feature>
<dbReference type="NCBIfam" id="TIGR03718">
    <property type="entry name" value="R_switched_Alx"/>
    <property type="match status" value="1"/>
</dbReference>
<keyword evidence="8" id="KW-1185">Reference proteome</keyword>
<dbReference type="AlphaFoldDB" id="A0A1X6PEJ8"/>
<feature type="region of interest" description="Disordered" evidence="5">
    <location>
        <begin position="83"/>
        <end position="126"/>
    </location>
</feature>